<comment type="similarity">
    <text evidence="1">Belongs to the glycosyl hydrolase 25 family.</text>
</comment>
<dbReference type="InterPro" id="IPR002053">
    <property type="entry name" value="Glyco_hydro_25"/>
</dbReference>
<keyword evidence="2" id="KW-1133">Transmembrane helix</keyword>
<reference evidence="3" key="1">
    <citation type="journal article" date="2022" name="Int. J. Syst. Evol. Microbiol.">
        <title>Apilactobacillus apisilvae sp. nov., Nicolia spurrieriana gen. nov. sp. nov., Bombilactobacillus folatiphilus sp. nov. and Bombilactobacillus thymidiniphilus sp. nov., four new lactic acid bacterial isolates from stingless bees Tetragonula carbonaria and Austroplebeia australis.</title>
        <authorList>
            <person name="Oliphant S.A."/>
            <person name="Watson-Haigh N.S."/>
            <person name="Sumby K.M."/>
            <person name="Gardner J."/>
            <person name="Groom S."/>
            <person name="Jiranek V."/>
        </authorList>
    </citation>
    <scope>NUCLEOTIDE SEQUENCE</scope>
    <source>
        <strain evidence="3">SGEP1_A5</strain>
    </source>
</reference>
<dbReference type="Gene3D" id="3.20.20.80">
    <property type="entry name" value="Glycosidases"/>
    <property type="match status" value="1"/>
</dbReference>
<protein>
    <recommendedName>
        <fullName evidence="5">Lysozyme</fullName>
    </recommendedName>
</protein>
<dbReference type="PANTHER" id="PTHR34135">
    <property type="entry name" value="LYSOZYME"/>
    <property type="match status" value="1"/>
</dbReference>
<accession>A0A976RRF2</accession>
<keyword evidence="2" id="KW-0472">Membrane</keyword>
<dbReference type="Pfam" id="PF01183">
    <property type="entry name" value="Glyco_hydro_25"/>
    <property type="match status" value="1"/>
</dbReference>
<dbReference type="RefSeq" id="WP_260116199.1">
    <property type="nucleotide sequence ID" value="NZ_CP093361.1"/>
</dbReference>
<dbReference type="InterPro" id="IPR017853">
    <property type="entry name" value="GH"/>
</dbReference>
<dbReference type="GO" id="GO:0003796">
    <property type="term" value="F:lysozyme activity"/>
    <property type="evidence" value="ECO:0007669"/>
    <property type="project" value="InterPro"/>
</dbReference>
<dbReference type="SUPFAM" id="SSF51445">
    <property type="entry name" value="(Trans)glycosidases"/>
    <property type="match status" value="1"/>
</dbReference>
<sequence>MVNKRVANMSRLARTRRKKRHFGCLKLLSLVILGWLVVMGINWYHQYQDNKLNQYAIRGVTVSQQNSYVDFISLANIGERFVYIRASQGAIYTDNDFADNYQRAQGSNLKVGVYHSFSLNSSADAQFTNFSSEVDNNVGILPIAIQITENETTLTKKQIQSVRHFINLVQQRYDRRIIIWSTNRIYDQVRFKGNLCLFWSLNNELVDGQHALKTYNPNQTLKNDGQSQQFVQSVFNGNERQWREYIKSRLSKNGGIALEN</sequence>
<evidence type="ECO:0000313" key="4">
    <source>
        <dbReference type="Proteomes" id="UP000831181"/>
    </source>
</evidence>
<evidence type="ECO:0000256" key="1">
    <source>
        <dbReference type="ARBA" id="ARBA00010646"/>
    </source>
</evidence>
<dbReference type="GO" id="GO:0016052">
    <property type="term" value="P:carbohydrate catabolic process"/>
    <property type="evidence" value="ECO:0007669"/>
    <property type="project" value="TreeGrafter"/>
</dbReference>
<dbReference type="Proteomes" id="UP000831181">
    <property type="component" value="Chromosome"/>
</dbReference>
<dbReference type="GO" id="GO:0009253">
    <property type="term" value="P:peptidoglycan catabolic process"/>
    <property type="evidence" value="ECO:0007669"/>
    <property type="project" value="InterPro"/>
</dbReference>
<keyword evidence="4" id="KW-1185">Reference proteome</keyword>
<evidence type="ECO:0000256" key="2">
    <source>
        <dbReference type="SAM" id="Phobius"/>
    </source>
</evidence>
<evidence type="ECO:0000313" key="3">
    <source>
        <dbReference type="EMBL" id="UQS86396.1"/>
    </source>
</evidence>
<dbReference type="PROSITE" id="PS51904">
    <property type="entry name" value="GLYCOSYL_HYDROL_F25_2"/>
    <property type="match status" value="1"/>
</dbReference>
<dbReference type="EMBL" id="CP093361">
    <property type="protein sequence ID" value="UQS86396.1"/>
    <property type="molecule type" value="Genomic_DNA"/>
</dbReference>
<proteinExistence type="inferred from homology"/>
<dbReference type="AlphaFoldDB" id="A0A976RRF2"/>
<dbReference type="PANTHER" id="PTHR34135:SF2">
    <property type="entry name" value="LYSOZYME"/>
    <property type="match status" value="1"/>
</dbReference>
<organism evidence="3 4">
    <name type="scientific">Nicoliella spurrieriana</name>
    <dbReference type="NCBI Taxonomy" id="2925830"/>
    <lineage>
        <taxon>Bacteria</taxon>
        <taxon>Bacillati</taxon>
        <taxon>Bacillota</taxon>
        <taxon>Bacilli</taxon>
        <taxon>Lactobacillales</taxon>
        <taxon>Lactobacillaceae</taxon>
        <taxon>Nicoliella</taxon>
    </lineage>
</organism>
<dbReference type="GO" id="GO:0016998">
    <property type="term" value="P:cell wall macromolecule catabolic process"/>
    <property type="evidence" value="ECO:0007669"/>
    <property type="project" value="InterPro"/>
</dbReference>
<name>A0A976RRF2_9LACO</name>
<evidence type="ECO:0008006" key="5">
    <source>
        <dbReference type="Google" id="ProtNLM"/>
    </source>
</evidence>
<gene>
    <name evidence="3" type="ORF">MOO44_05615</name>
</gene>
<feature type="transmembrane region" description="Helical" evidence="2">
    <location>
        <begin position="21"/>
        <end position="44"/>
    </location>
</feature>
<dbReference type="KEGG" id="lbe:MOO44_05615"/>
<keyword evidence="2" id="KW-0812">Transmembrane</keyword>